<reference evidence="1" key="2">
    <citation type="submission" date="2020-09" db="EMBL/GenBank/DDBJ databases">
        <authorList>
            <person name="Sun Q."/>
            <person name="Ohkuma M."/>
        </authorList>
    </citation>
    <scope>NUCLEOTIDE SEQUENCE</scope>
    <source>
        <strain evidence="1">JCM 4391</strain>
    </source>
</reference>
<dbReference type="Gene3D" id="3.40.50.10860">
    <property type="entry name" value="Leucine Dehydrogenase, chain A, domain 1"/>
    <property type="match status" value="1"/>
</dbReference>
<dbReference type="EMBL" id="BMTP01000011">
    <property type="protein sequence ID" value="GGU50515.1"/>
    <property type="molecule type" value="Genomic_DNA"/>
</dbReference>
<reference evidence="1" key="1">
    <citation type="journal article" date="2014" name="Int. J. Syst. Evol. Microbiol.">
        <title>Complete genome sequence of Corynebacterium casei LMG S-19264T (=DSM 44701T), isolated from a smear-ripened cheese.</title>
        <authorList>
            <consortium name="US DOE Joint Genome Institute (JGI-PGF)"/>
            <person name="Walter F."/>
            <person name="Albersmeier A."/>
            <person name="Kalinowski J."/>
            <person name="Ruckert C."/>
        </authorList>
    </citation>
    <scope>NUCLEOTIDE SEQUENCE</scope>
    <source>
        <strain evidence="1">JCM 4391</strain>
    </source>
</reference>
<name>A0A918I166_9ACTN</name>
<dbReference type="Proteomes" id="UP000636661">
    <property type="component" value="Unassembled WGS sequence"/>
</dbReference>
<sequence length="384" mass="41373">MPVEIHQVRTDVADAWVAWDGDPSKDYAYGGCRLVGWRTGYEDAVGMLCALMRNESGYKNALINLAVEEGALDDLSDALPPGFARARVGGGRCIIRPASAAVAAVLEEPEHPDFRDTILRIFEPLGELLNSLDGKVKLTPDFGKFAGVSDLLYEFTPHVLGIHCDSGGCGGKASYSATGVTAAYETLEFEGLIKSSQVTLIGSAGAMGTTVLADLIDRTDRDLTVCDLKYDDGSAQPPAEVPRLTSVPDRFPDEALSRSSTVIATTWGHELQRSNHSLLQPGTVLLLAHNLAIPTGVEGIELMRQVSRPDILVVPGQTLTFGGALTSRLEWFSRQAGITAFDKPLAHQVVRRVAGHWARRLTRRTNGHGNPYEELVATCEPLVA</sequence>
<evidence type="ECO:0000313" key="1">
    <source>
        <dbReference type="EMBL" id="GGU50515.1"/>
    </source>
</evidence>
<dbReference type="RefSeq" id="WP_189552657.1">
    <property type="nucleotide sequence ID" value="NZ_BMTP01000011.1"/>
</dbReference>
<accession>A0A918I166</accession>
<gene>
    <name evidence="1" type="ORF">GCM10010274_44070</name>
</gene>
<comment type="caution">
    <text evidence="1">The sequence shown here is derived from an EMBL/GenBank/DDBJ whole genome shotgun (WGS) entry which is preliminary data.</text>
</comment>
<proteinExistence type="predicted"/>
<dbReference type="AlphaFoldDB" id="A0A918I166"/>
<protein>
    <submittedName>
        <fullName evidence="1">Uncharacterized protein</fullName>
    </submittedName>
</protein>
<keyword evidence="2" id="KW-1185">Reference proteome</keyword>
<evidence type="ECO:0000313" key="2">
    <source>
        <dbReference type="Proteomes" id="UP000636661"/>
    </source>
</evidence>
<organism evidence="1 2">
    <name type="scientific">Streptomyces lavendofoliae</name>
    <dbReference type="NCBI Taxonomy" id="67314"/>
    <lineage>
        <taxon>Bacteria</taxon>
        <taxon>Bacillati</taxon>
        <taxon>Actinomycetota</taxon>
        <taxon>Actinomycetes</taxon>
        <taxon>Kitasatosporales</taxon>
        <taxon>Streptomycetaceae</taxon>
        <taxon>Streptomyces</taxon>
    </lineage>
</organism>
<dbReference type="Gene3D" id="3.40.50.720">
    <property type="entry name" value="NAD(P)-binding Rossmann-like Domain"/>
    <property type="match status" value="1"/>
</dbReference>